<evidence type="ECO:0000256" key="1">
    <source>
        <dbReference type="ARBA" id="ARBA00022450"/>
    </source>
</evidence>
<dbReference type="RefSeq" id="WP_256133687.1">
    <property type="nucleotide sequence ID" value="NZ_JANFXK010000031.1"/>
</dbReference>
<dbReference type="Pfam" id="PF00550">
    <property type="entry name" value="PP-binding"/>
    <property type="match status" value="1"/>
</dbReference>
<dbReference type="InterPro" id="IPR036736">
    <property type="entry name" value="ACP-like_sf"/>
</dbReference>
<reference evidence="4 5" key="1">
    <citation type="submission" date="2022-06" db="EMBL/GenBank/DDBJ databases">
        <title>Isolation of gut microbiota from human fecal samples.</title>
        <authorList>
            <person name="Pamer E.G."/>
            <person name="Barat B."/>
            <person name="Waligurski E."/>
            <person name="Medina S."/>
            <person name="Paddock L."/>
            <person name="Mostad J."/>
        </authorList>
    </citation>
    <scope>NUCLEOTIDE SEQUENCE [LARGE SCALE GENOMIC DNA]</scope>
    <source>
        <strain evidence="4 5">SL.3.17</strain>
    </source>
</reference>
<dbReference type="InterPro" id="IPR009081">
    <property type="entry name" value="PP-bd_ACP"/>
</dbReference>
<evidence type="ECO:0000256" key="2">
    <source>
        <dbReference type="ARBA" id="ARBA00022553"/>
    </source>
</evidence>
<proteinExistence type="predicted"/>
<evidence type="ECO:0000313" key="4">
    <source>
        <dbReference type="EMBL" id="MCQ4638485.1"/>
    </source>
</evidence>
<comment type="caution">
    <text evidence="4">The sequence shown here is derived from an EMBL/GenBank/DDBJ whole genome shotgun (WGS) entry which is preliminary data.</text>
</comment>
<dbReference type="Gene3D" id="1.10.1200.10">
    <property type="entry name" value="ACP-like"/>
    <property type="match status" value="1"/>
</dbReference>
<dbReference type="InterPro" id="IPR006162">
    <property type="entry name" value="Ppantetheine_attach_site"/>
</dbReference>
<keyword evidence="1" id="KW-0596">Phosphopantetheine</keyword>
<accession>A0ABT1RTJ3</accession>
<name>A0ABT1RTJ3_9FIRM</name>
<keyword evidence="2" id="KW-0597">Phosphoprotein</keyword>
<protein>
    <submittedName>
        <fullName evidence="4">Acyl carrier protein</fullName>
    </submittedName>
</protein>
<dbReference type="EMBL" id="JANFXK010000031">
    <property type="protein sequence ID" value="MCQ4638485.1"/>
    <property type="molecule type" value="Genomic_DNA"/>
</dbReference>
<gene>
    <name evidence="4" type="ORF">NE619_17285</name>
</gene>
<feature type="domain" description="Carrier" evidence="3">
    <location>
        <begin position="1"/>
        <end position="82"/>
    </location>
</feature>
<evidence type="ECO:0000259" key="3">
    <source>
        <dbReference type="PROSITE" id="PS50075"/>
    </source>
</evidence>
<keyword evidence="5" id="KW-1185">Reference proteome</keyword>
<dbReference type="Proteomes" id="UP001524502">
    <property type="component" value="Unassembled WGS sequence"/>
</dbReference>
<dbReference type="SUPFAM" id="SSF47336">
    <property type="entry name" value="ACP-like"/>
    <property type="match status" value="1"/>
</dbReference>
<dbReference type="PROSITE" id="PS00012">
    <property type="entry name" value="PHOSPHOPANTETHEINE"/>
    <property type="match status" value="1"/>
</dbReference>
<evidence type="ECO:0000313" key="5">
    <source>
        <dbReference type="Proteomes" id="UP001524502"/>
    </source>
</evidence>
<organism evidence="4 5">
    <name type="scientific">Anaerovorax odorimutans</name>
    <dbReference type="NCBI Taxonomy" id="109327"/>
    <lineage>
        <taxon>Bacteria</taxon>
        <taxon>Bacillati</taxon>
        <taxon>Bacillota</taxon>
        <taxon>Clostridia</taxon>
        <taxon>Peptostreptococcales</taxon>
        <taxon>Anaerovoracaceae</taxon>
        <taxon>Anaerovorax</taxon>
    </lineage>
</organism>
<sequence length="83" mass="9612">MQIEKIEDEIIKILIKNKFIKKNEIVNKNADLFETYGINSILAVNLLVELEEVFKITLNDDDLLPDNYKSLNKLVSTINKYIG</sequence>
<dbReference type="PROSITE" id="PS50075">
    <property type="entry name" value="CARRIER"/>
    <property type="match status" value="1"/>
</dbReference>